<evidence type="ECO:0000313" key="2">
    <source>
        <dbReference type="EMBL" id="KAK8847428.1"/>
    </source>
</evidence>
<evidence type="ECO:0000313" key="3">
    <source>
        <dbReference type="Proteomes" id="UP001388673"/>
    </source>
</evidence>
<dbReference type="RefSeq" id="XP_066800946.1">
    <property type="nucleotide sequence ID" value="XM_066948378.1"/>
</dbReference>
<accession>A0AAW0YYZ7</accession>
<reference evidence="2 3" key="1">
    <citation type="journal article" date="2024" name="bioRxiv">
        <title>Comparative genomics of Cryptococcus and Kwoniella reveals pathogenesis evolution and contrasting karyotype dynamics via intercentromeric recombination or chromosome fusion.</title>
        <authorList>
            <person name="Coelho M.A."/>
            <person name="David-Palma M."/>
            <person name="Shea T."/>
            <person name="Bowers K."/>
            <person name="McGinley-Smith S."/>
            <person name="Mohammad A.W."/>
            <person name="Gnirke A."/>
            <person name="Yurkov A.M."/>
            <person name="Nowrousian M."/>
            <person name="Sun S."/>
            <person name="Cuomo C.A."/>
            <person name="Heitman J."/>
        </authorList>
    </citation>
    <scope>NUCLEOTIDE SEQUENCE [LARGE SCALE GENOMIC DNA]</scope>
    <source>
        <strain evidence="2 3">CBS 13917</strain>
    </source>
</reference>
<feature type="compositionally biased region" description="Low complexity" evidence="1">
    <location>
        <begin position="73"/>
        <end position="83"/>
    </location>
</feature>
<comment type="caution">
    <text evidence="2">The sequence shown here is derived from an EMBL/GenBank/DDBJ whole genome shotgun (WGS) entry which is preliminary data.</text>
</comment>
<proteinExistence type="predicted"/>
<dbReference type="GeneID" id="92182544"/>
<feature type="region of interest" description="Disordered" evidence="1">
    <location>
        <begin position="1"/>
        <end position="162"/>
    </location>
</feature>
<sequence>MLLARSSPQMMGRPSSPLNPNAPPPPSSSPPMTSPTPSYSYPYISPMTQRTANRSGVGGPSNERTPIRQTRYSRPSSASSSSKRPSHRQLLSDHPQDLFTTGGTTPMEGLLWKERFSRRMKERERRKERRQADLDRRRGVGSGSSDPIEAEDEEEADRKAQEDDEEIFRRLVIVQRRKAHHATLVSHEVETGGSDPNLPEFWADELDSLAREERDLLRRLTDDERDHCQSLPQFMSSSSHVRSTEEHGETIYGLHEGVENEEDVWAMEAAQAEEVEREVEEAEVARSVEQAYGMNDQGRLRIQAQIESADMDMDMDMDMGMDMGMDWDSFDSMDVE</sequence>
<name>A0AAW0YYZ7_9TREE</name>
<dbReference type="EMBL" id="JBCAWK010000010">
    <property type="protein sequence ID" value="KAK8847428.1"/>
    <property type="molecule type" value="Genomic_DNA"/>
</dbReference>
<feature type="compositionally biased region" description="Polar residues" evidence="1">
    <location>
        <begin position="62"/>
        <end position="72"/>
    </location>
</feature>
<evidence type="ECO:0000256" key="1">
    <source>
        <dbReference type="SAM" id="MobiDB-lite"/>
    </source>
</evidence>
<feature type="compositionally biased region" description="Basic and acidic residues" evidence="1">
    <location>
        <begin position="111"/>
        <end position="138"/>
    </location>
</feature>
<dbReference type="AlphaFoldDB" id="A0AAW0YYZ7"/>
<keyword evidence="3" id="KW-1185">Reference proteome</keyword>
<dbReference type="Proteomes" id="UP001388673">
    <property type="component" value="Unassembled WGS sequence"/>
</dbReference>
<dbReference type="KEGG" id="kne:92182544"/>
<feature type="compositionally biased region" description="Pro residues" evidence="1">
    <location>
        <begin position="20"/>
        <end position="34"/>
    </location>
</feature>
<evidence type="ECO:0008006" key="4">
    <source>
        <dbReference type="Google" id="ProtNLM"/>
    </source>
</evidence>
<protein>
    <recommendedName>
        <fullName evidence="4">CCD97-like C-terminal domain-containing protein</fullName>
    </recommendedName>
</protein>
<gene>
    <name evidence="2" type="ORF">IAR55_005286</name>
</gene>
<organism evidence="2 3">
    <name type="scientific">Kwoniella newhampshirensis</name>
    <dbReference type="NCBI Taxonomy" id="1651941"/>
    <lineage>
        <taxon>Eukaryota</taxon>
        <taxon>Fungi</taxon>
        <taxon>Dikarya</taxon>
        <taxon>Basidiomycota</taxon>
        <taxon>Agaricomycotina</taxon>
        <taxon>Tremellomycetes</taxon>
        <taxon>Tremellales</taxon>
        <taxon>Cryptococcaceae</taxon>
        <taxon>Kwoniella</taxon>
    </lineage>
</organism>
<feature type="compositionally biased region" description="Low complexity" evidence="1">
    <location>
        <begin position="35"/>
        <end position="48"/>
    </location>
</feature>